<evidence type="ECO:0000313" key="9">
    <source>
        <dbReference type="Proteomes" id="UP000053989"/>
    </source>
</evidence>
<keyword evidence="9" id="KW-1185">Reference proteome</keyword>
<evidence type="ECO:0000313" key="8">
    <source>
        <dbReference type="EMBL" id="KIM63166.1"/>
    </source>
</evidence>
<dbReference type="STRING" id="1036808.A0A0C3E579"/>
<dbReference type="InterPro" id="IPR007252">
    <property type="entry name" value="Nup84/Nup107"/>
</dbReference>
<dbReference type="Gene3D" id="1.20.190.50">
    <property type="match status" value="1"/>
</dbReference>
<evidence type="ECO:0000256" key="5">
    <source>
        <dbReference type="ARBA" id="ARBA00023132"/>
    </source>
</evidence>
<reference evidence="9" key="2">
    <citation type="submission" date="2015-01" db="EMBL/GenBank/DDBJ databases">
        <title>Evolutionary Origins and Diversification of the Mycorrhizal Mutualists.</title>
        <authorList>
            <consortium name="DOE Joint Genome Institute"/>
            <consortium name="Mycorrhizal Genomics Consortium"/>
            <person name="Kohler A."/>
            <person name="Kuo A."/>
            <person name="Nagy L.G."/>
            <person name="Floudas D."/>
            <person name="Copeland A."/>
            <person name="Barry K.W."/>
            <person name="Cichocki N."/>
            <person name="Veneault-Fourrey C."/>
            <person name="LaButti K."/>
            <person name="Lindquist E.A."/>
            <person name="Lipzen A."/>
            <person name="Lundell T."/>
            <person name="Morin E."/>
            <person name="Murat C."/>
            <person name="Riley R."/>
            <person name="Ohm R."/>
            <person name="Sun H."/>
            <person name="Tunlid A."/>
            <person name="Henrissat B."/>
            <person name="Grigoriev I.V."/>
            <person name="Hibbett D.S."/>
            <person name="Martin F."/>
        </authorList>
    </citation>
    <scope>NUCLEOTIDE SEQUENCE [LARGE SCALE GENOMIC DNA]</scope>
    <source>
        <strain evidence="9">Foug A</strain>
    </source>
</reference>
<keyword evidence="1 7" id="KW-0813">Transport</keyword>
<dbReference type="Proteomes" id="UP000053989">
    <property type="component" value="Unassembled WGS sequence"/>
</dbReference>
<keyword evidence="4 7" id="KW-0811">Translocation</keyword>
<organism evidence="8 9">
    <name type="scientific">Scleroderma citrinum Foug A</name>
    <dbReference type="NCBI Taxonomy" id="1036808"/>
    <lineage>
        <taxon>Eukaryota</taxon>
        <taxon>Fungi</taxon>
        <taxon>Dikarya</taxon>
        <taxon>Basidiomycota</taxon>
        <taxon>Agaricomycotina</taxon>
        <taxon>Agaricomycetes</taxon>
        <taxon>Agaricomycetidae</taxon>
        <taxon>Boletales</taxon>
        <taxon>Sclerodermatineae</taxon>
        <taxon>Sclerodermataceae</taxon>
        <taxon>Scleroderma</taxon>
    </lineage>
</organism>
<keyword evidence="3" id="KW-0653">Protein transport</keyword>
<evidence type="ECO:0000256" key="2">
    <source>
        <dbReference type="ARBA" id="ARBA00022816"/>
    </source>
</evidence>
<keyword evidence="6 7" id="KW-0539">Nucleus</keyword>
<comment type="subcellular location">
    <subcellularLocation>
        <location evidence="7">Nucleus</location>
        <location evidence="7">Nuclear pore complex</location>
    </subcellularLocation>
    <subcellularLocation>
        <location evidence="7">Nucleus membrane</location>
    </subcellularLocation>
</comment>
<dbReference type="GO" id="GO:0031965">
    <property type="term" value="C:nuclear membrane"/>
    <property type="evidence" value="ECO:0007669"/>
    <property type="project" value="UniProtKB-SubCell"/>
</dbReference>
<evidence type="ECO:0000256" key="3">
    <source>
        <dbReference type="ARBA" id="ARBA00022927"/>
    </source>
</evidence>
<dbReference type="OrthoDB" id="3098at2759"/>
<evidence type="ECO:0000256" key="7">
    <source>
        <dbReference type="RuleBase" id="RU365072"/>
    </source>
</evidence>
<dbReference type="AlphaFoldDB" id="A0A0C3E579"/>
<dbReference type="PANTHER" id="PTHR13003">
    <property type="entry name" value="NUP107-RELATED"/>
    <property type="match status" value="1"/>
</dbReference>
<protein>
    <recommendedName>
        <fullName evidence="7">Nuclear pore complex protein</fullName>
    </recommendedName>
</protein>
<evidence type="ECO:0000256" key="1">
    <source>
        <dbReference type="ARBA" id="ARBA00022448"/>
    </source>
</evidence>
<dbReference type="FunCoup" id="A0A0C3E579">
    <property type="interactions" value="602"/>
</dbReference>
<dbReference type="Pfam" id="PF04121">
    <property type="entry name" value="Nup84_Nup100"/>
    <property type="match status" value="1"/>
</dbReference>
<name>A0A0C3E579_9AGAM</name>
<keyword evidence="2" id="KW-0509">mRNA transport</keyword>
<dbReference type="GO" id="GO:0006606">
    <property type="term" value="P:protein import into nucleus"/>
    <property type="evidence" value="ECO:0007669"/>
    <property type="project" value="TreeGrafter"/>
</dbReference>
<comment type="function">
    <text evidence="7">Functions as a component of the nuclear pore complex (NPC).</text>
</comment>
<evidence type="ECO:0000256" key="6">
    <source>
        <dbReference type="ARBA" id="ARBA00023242"/>
    </source>
</evidence>
<dbReference type="PANTHER" id="PTHR13003:SF2">
    <property type="entry name" value="NUCLEAR PORE COMPLEX PROTEIN NUP107"/>
    <property type="match status" value="1"/>
</dbReference>
<dbReference type="GO" id="GO:0031080">
    <property type="term" value="C:nuclear pore outer ring"/>
    <property type="evidence" value="ECO:0007669"/>
    <property type="project" value="TreeGrafter"/>
</dbReference>
<keyword evidence="7" id="KW-0472">Membrane</keyword>
<reference evidence="8 9" key="1">
    <citation type="submission" date="2014-04" db="EMBL/GenBank/DDBJ databases">
        <authorList>
            <consortium name="DOE Joint Genome Institute"/>
            <person name="Kuo A."/>
            <person name="Kohler A."/>
            <person name="Nagy L.G."/>
            <person name="Floudas D."/>
            <person name="Copeland A."/>
            <person name="Barry K.W."/>
            <person name="Cichocki N."/>
            <person name="Veneault-Fourrey C."/>
            <person name="LaButti K."/>
            <person name="Lindquist E.A."/>
            <person name="Lipzen A."/>
            <person name="Lundell T."/>
            <person name="Morin E."/>
            <person name="Murat C."/>
            <person name="Sun H."/>
            <person name="Tunlid A."/>
            <person name="Henrissat B."/>
            <person name="Grigoriev I.V."/>
            <person name="Hibbett D.S."/>
            <person name="Martin F."/>
            <person name="Nordberg H.P."/>
            <person name="Cantor M.N."/>
            <person name="Hua S.X."/>
        </authorList>
    </citation>
    <scope>NUCLEOTIDE SEQUENCE [LARGE SCALE GENOMIC DNA]</scope>
    <source>
        <strain evidence="8 9">Foug A</strain>
    </source>
</reference>
<dbReference type="GO" id="GO:0000973">
    <property type="term" value="P:post-transcriptional tethering of RNA polymerase II gene DNA at nuclear periphery"/>
    <property type="evidence" value="ECO:0007669"/>
    <property type="project" value="TreeGrafter"/>
</dbReference>
<dbReference type="EMBL" id="KN822037">
    <property type="protein sequence ID" value="KIM63166.1"/>
    <property type="molecule type" value="Genomic_DNA"/>
</dbReference>
<dbReference type="Gene3D" id="1.10.3450.20">
    <property type="match status" value="1"/>
</dbReference>
<gene>
    <name evidence="8" type="ORF">SCLCIDRAFT_1214479</name>
</gene>
<evidence type="ECO:0000256" key="4">
    <source>
        <dbReference type="ARBA" id="ARBA00023010"/>
    </source>
</evidence>
<dbReference type="GO" id="GO:0006406">
    <property type="term" value="P:mRNA export from nucleus"/>
    <property type="evidence" value="ECO:0007669"/>
    <property type="project" value="TreeGrafter"/>
</dbReference>
<dbReference type="HOGENOM" id="CLU_012944_0_0_1"/>
<keyword evidence="5 7" id="KW-0906">Nuclear pore complex</keyword>
<dbReference type="GO" id="GO:0017056">
    <property type="term" value="F:structural constituent of nuclear pore"/>
    <property type="evidence" value="ECO:0007669"/>
    <property type="project" value="UniProtKB-UniRule"/>
</dbReference>
<proteinExistence type="inferred from homology"/>
<sequence length="777" mass="87486">MSDSLYATCADVLTVCQGLKDDLSAVLDPSTGFAPRLRHLCREKIEELERTSSTDVPQAELDALRMEANTWGLLQALMPARKMEPAVYLHPQRLLAQNPFTPTSTLAQAIMHASPLLSELIVVREWLHETASPPQHPEVTTGYWKFTKHNVMQGLRTGSGPREGLVKEMDPDAVNRGDGRTLAGDDAAFEKSLAQAVYSFIRAGRLDDAVELCRRAHQPWRAASIRGSLLFQWRAIANEHRDDGLDDEDDAEGWQGNQRRRLWKTTCIRAALNPDLSDPERVIYAALTPTPQTFSVLKSACRTWEDHLWAQISVLCEEKQSAEMLKLKGCYWEGGLAALEEPPCMPLSNRDEEEEEEWEKEATSALETLGGVVVDDGPPADNAFHVSQLAIILNRIQPLLETFAAGLRDRIYDPDSSEYPTMTRFFAHLCLFLQMIDIFTPPLATQVILEAYLQVLEAAGQRELIAMYAGALGDNAVERYAMFLTSLDLTADIKERRLALTRAREHGLDVNTVAIVTAERTIEKVFELLPPTSGPLPSLIAPQREPSEAELLLLRSIEWTTFIEATYDTALEQATVIMRYFLASGRVDLARKLLDMLPRELASINEPEDRATEYLHYRQFFNIWELLDRVVQCQSLQLSLMNKDTRAAWLSDYRGLIDQTRNAIVKLLTSDWMLSDTDASGVNHRHREILRVRQIYVPELILRLHVMLFSSRDHIPGNLRVAVELVNVVADSRYKLYDDFLRADGRRLAEYLGAVRGAVLVGLENGGSDPFKVVLAS</sequence>
<dbReference type="InParanoid" id="A0A0C3E579"/>
<comment type="similarity">
    <text evidence="7">Belongs to the nucleoporin Nup84/Nup107 family.</text>
</comment>
<comment type="subunit">
    <text evidence="7">Part of the nuclear pore complex (NPC).</text>
</comment>
<accession>A0A0C3E579</accession>